<dbReference type="EMBL" id="AHMT02000015">
    <property type="protein sequence ID" value="EQA64020.1"/>
    <property type="molecule type" value="Genomic_DNA"/>
</dbReference>
<sequence>MRNFGRELINDFVLANSCVDFCFFRNVEDADDVNENKSGFNCRSGR</sequence>
<organism evidence="1 2">
    <name type="scientific">Leptospira alexanderi serovar Manhao 3 str. L 60</name>
    <dbReference type="NCBI Taxonomy" id="1049759"/>
    <lineage>
        <taxon>Bacteria</taxon>
        <taxon>Pseudomonadati</taxon>
        <taxon>Spirochaetota</taxon>
        <taxon>Spirochaetia</taxon>
        <taxon>Leptospirales</taxon>
        <taxon>Leptospiraceae</taxon>
        <taxon>Leptospira</taxon>
    </lineage>
</organism>
<proteinExistence type="predicted"/>
<evidence type="ECO:0000313" key="2">
    <source>
        <dbReference type="Proteomes" id="UP000018747"/>
    </source>
</evidence>
<dbReference type="AlphaFoldDB" id="V6I1H3"/>
<dbReference type="Proteomes" id="UP000018747">
    <property type="component" value="Unassembled WGS sequence"/>
</dbReference>
<gene>
    <name evidence="1" type="ORF">LEP1GSC062_0692</name>
</gene>
<comment type="caution">
    <text evidence="1">The sequence shown here is derived from an EMBL/GenBank/DDBJ whole genome shotgun (WGS) entry which is preliminary data.</text>
</comment>
<protein>
    <submittedName>
        <fullName evidence="1">Uncharacterized protein</fullName>
    </submittedName>
</protein>
<evidence type="ECO:0000313" key="1">
    <source>
        <dbReference type="EMBL" id="EQA64020.1"/>
    </source>
</evidence>
<accession>V6I1H3</accession>
<reference evidence="1" key="1">
    <citation type="submission" date="2013-05" db="EMBL/GenBank/DDBJ databases">
        <authorList>
            <person name="Harkins D.M."/>
            <person name="Durkin A.S."/>
            <person name="Brinkac L.M."/>
            <person name="Haft D.H."/>
            <person name="Selengut J.D."/>
            <person name="Sanka R."/>
            <person name="DePew J."/>
            <person name="Purushe J."/>
            <person name="Hartskeerl R.A."/>
            <person name="Ahmed A."/>
            <person name="van der Linden H."/>
            <person name="Goris M.G.A."/>
            <person name="Vinetz J.M."/>
            <person name="Sutton G.G."/>
            <person name="Nierman W.C."/>
            <person name="Fouts D.E."/>
        </authorList>
    </citation>
    <scope>NUCLEOTIDE SEQUENCE [LARGE SCALE GENOMIC DNA]</scope>
    <source>
        <strain evidence="1">L 60</strain>
    </source>
</reference>
<name>V6I1H3_9LEPT</name>
<keyword evidence="2" id="KW-1185">Reference proteome</keyword>